<dbReference type="InterPro" id="IPR003439">
    <property type="entry name" value="ABC_transporter-like_ATP-bd"/>
</dbReference>
<evidence type="ECO:0000256" key="5">
    <source>
        <dbReference type="ARBA" id="ARBA00022885"/>
    </source>
</evidence>
<keyword evidence="5" id="KW-0918">Phosphonate transport</keyword>
<dbReference type="STRING" id="549789.NIES30_21650"/>
<reference evidence="9 10" key="1">
    <citation type="submission" date="2016-11" db="EMBL/GenBank/DDBJ databases">
        <title>Draft Genome Sequences of Nine Cyanobacterial Strains from Diverse Habitats.</title>
        <authorList>
            <person name="Zhu T."/>
            <person name="Hou S."/>
            <person name="Lu X."/>
            <person name="Hess W.R."/>
        </authorList>
    </citation>
    <scope>NUCLEOTIDE SEQUENCE [LARGE SCALE GENOMIC DNA]</scope>
    <source>
        <strain evidence="9 10">NIES-30</strain>
    </source>
</reference>
<dbReference type="InterPro" id="IPR003593">
    <property type="entry name" value="AAA+_ATPase"/>
</dbReference>
<dbReference type="InterPro" id="IPR027417">
    <property type="entry name" value="P-loop_NTPase"/>
</dbReference>
<dbReference type="InterPro" id="IPR050086">
    <property type="entry name" value="MetN_ABC_transporter-like"/>
</dbReference>
<evidence type="ECO:0000256" key="4">
    <source>
        <dbReference type="ARBA" id="ARBA00022840"/>
    </source>
</evidence>
<gene>
    <name evidence="9" type="ORF">NIES30_21650</name>
</gene>
<keyword evidence="7" id="KW-0472">Membrane</keyword>
<evidence type="ECO:0000256" key="3">
    <source>
        <dbReference type="ARBA" id="ARBA00022741"/>
    </source>
</evidence>
<dbReference type="GO" id="GO:0016887">
    <property type="term" value="F:ATP hydrolysis activity"/>
    <property type="evidence" value="ECO:0007669"/>
    <property type="project" value="InterPro"/>
</dbReference>
<dbReference type="NCBIfam" id="TIGR02315">
    <property type="entry name" value="ABC_phnC"/>
    <property type="match status" value="1"/>
</dbReference>
<evidence type="ECO:0000259" key="8">
    <source>
        <dbReference type="PROSITE" id="PS50893"/>
    </source>
</evidence>
<feature type="domain" description="ABC transporter" evidence="8">
    <location>
        <begin position="10"/>
        <end position="255"/>
    </location>
</feature>
<comment type="caution">
    <text evidence="9">The sequence shown here is derived from an EMBL/GenBank/DDBJ whole genome shotgun (WGS) entry which is preliminary data.</text>
</comment>
<dbReference type="PROSITE" id="PS50893">
    <property type="entry name" value="ABC_TRANSPORTER_2"/>
    <property type="match status" value="1"/>
</dbReference>
<dbReference type="AlphaFoldDB" id="A0A1U7J036"/>
<dbReference type="GO" id="GO:0005524">
    <property type="term" value="F:ATP binding"/>
    <property type="evidence" value="ECO:0007669"/>
    <property type="project" value="UniProtKB-KW"/>
</dbReference>
<dbReference type="PANTHER" id="PTHR43166:SF6">
    <property type="entry name" value="PHOSPHONATES IMPORT ATP-BINDING PROTEIN PHNC"/>
    <property type="match status" value="1"/>
</dbReference>
<sequence>MEASFAAPAVKVQQLSKSFKGQPALQTVSLQVGMGEMVALVGASGSGKSTLLRNLNALQLAEQGTVEIFGSPLQVDGKLHSKARQLRSQIGFIFQQFNLVNRLTVLENVLVGNLSQVSIMRSLVRGFSQQEKLRALSALERVGILNQAYKRASSLSGGQQQRVAIARCLMQGAKIILADEPIASLDPESARKVMELLTHLNQEQGITIITSLHQVQVVRCYYKRAIALRDGTVRFDGHIHSLDDQQLNAIYGAAAEELVLSGHAEVFSAF</sequence>
<name>A0A1U7J036_9CYAN</name>
<dbReference type="InterPro" id="IPR017871">
    <property type="entry name" value="ABC_transporter-like_CS"/>
</dbReference>
<keyword evidence="4 9" id="KW-0067">ATP-binding</keyword>
<evidence type="ECO:0000256" key="6">
    <source>
        <dbReference type="ARBA" id="ARBA00022967"/>
    </source>
</evidence>
<evidence type="ECO:0000256" key="7">
    <source>
        <dbReference type="ARBA" id="ARBA00023136"/>
    </source>
</evidence>
<dbReference type="PROSITE" id="PS00211">
    <property type="entry name" value="ABC_TRANSPORTER_1"/>
    <property type="match status" value="1"/>
</dbReference>
<dbReference type="InterPro" id="IPR012693">
    <property type="entry name" value="ABC_transpr_PhnC"/>
</dbReference>
<proteinExistence type="predicted"/>
<keyword evidence="6" id="KW-1278">Translocase</keyword>
<dbReference type="EMBL" id="MRCG01000020">
    <property type="protein sequence ID" value="OKH44836.1"/>
    <property type="molecule type" value="Genomic_DNA"/>
</dbReference>
<dbReference type="Gene3D" id="3.40.50.300">
    <property type="entry name" value="P-loop containing nucleotide triphosphate hydrolases"/>
    <property type="match status" value="1"/>
</dbReference>
<dbReference type="Pfam" id="PF00005">
    <property type="entry name" value="ABC_tran"/>
    <property type="match status" value="1"/>
</dbReference>
<dbReference type="PANTHER" id="PTHR43166">
    <property type="entry name" value="AMINO ACID IMPORT ATP-BINDING PROTEIN"/>
    <property type="match status" value="1"/>
</dbReference>
<dbReference type="CDD" id="cd03256">
    <property type="entry name" value="ABC_PhnC_transporter"/>
    <property type="match status" value="1"/>
</dbReference>
<keyword evidence="2" id="KW-1003">Cell membrane</keyword>
<evidence type="ECO:0000313" key="10">
    <source>
        <dbReference type="Proteomes" id="UP000185557"/>
    </source>
</evidence>
<dbReference type="Proteomes" id="UP000185557">
    <property type="component" value="Unassembled WGS sequence"/>
</dbReference>
<organism evidence="9 10">
    <name type="scientific">Phormidium tenue NIES-30</name>
    <dbReference type="NCBI Taxonomy" id="549789"/>
    <lineage>
        <taxon>Bacteria</taxon>
        <taxon>Bacillati</taxon>
        <taxon>Cyanobacteriota</taxon>
        <taxon>Cyanophyceae</taxon>
        <taxon>Oscillatoriophycideae</taxon>
        <taxon>Oscillatoriales</taxon>
        <taxon>Oscillatoriaceae</taxon>
        <taxon>Phormidium</taxon>
    </lineage>
</organism>
<keyword evidence="1" id="KW-0813">Transport</keyword>
<evidence type="ECO:0000313" key="9">
    <source>
        <dbReference type="EMBL" id="OKH44836.1"/>
    </source>
</evidence>
<evidence type="ECO:0000256" key="2">
    <source>
        <dbReference type="ARBA" id="ARBA00022475"/>
    </source>
</evidence>
<evidence type="ECO:0000256" key="1">
    <source>
        <dbReference type="ARBA" id="ARBA00022448"/>
    </source>
</evidence>
<protein>
    <submittedName>
        <fullName evidence="9">Phosphonate ABC transporter ATP-binding protein</fullName>
    </submittedName>
</protein>
<dbReference type="GO" id="GO:0016020">
    <property type="term" value="C:membrane"/>
    <property type="evidence" value="ECO:0007669"/>
    <property type="project" value="InterPro"/>
</dbReference>
<keyword evidence="10" id="KW-1185">Reference proteome</keyword>
<dbReference type="SUPFAM" id="SSF52540">
    <property type="entry name" value="P-loop containing nucleoside triphosphate hydrolases"/>
    <property type="match status" value="1"/>
</dbReference>
<keyword evidence="3" id="KW-0547">Nucleotide-binding</keyword>
<accession>A0A1U7J036</accession>
<dbReference type="SMART" id="SM00382">
    <property type="entry name" value="AAA"/>
    <property type="match status" value="1"/>
</dbReference>
<dbReference type="GO" id="GO:0015416">
    <property type="term" value="F:ABC-type phosphonate transporter activity"/>
    <property type="evidence" value="ECO:0007669"/>
    <property type="project" value="InterPro"/>
</dbReference>